<dbReference type="AlphaFoldDB" id="A0AAD6ZKG4"/>
<comment type="caution">
    <text evidence="1">The sequence shown here is derived from an EMBL/GenBank/DDBJ whole genome shotgun (WGS) entry which is preliminary data.</text>
</comment>
<evidence type="ECO:0000313" key="1">
    <source>
        <dbReference type="EMBL" id="KAJ7327595.1"/>
    </source>
</evidence>
<proteinExistence type="predicted"/>
<evidence type="ECO:0000313" key="2">
    <source>
        <dbReference type="Proteomes" id="UP001218218"/>
    </source>
</evidence>
<keyword evidence="2" id="KW-1185">Reference proteome</keyword>
<organism evidence="1 2">
    <name type="scientific">Mycena albidolilacea</name>
    <dbReference type="NCBI Taxonomy" id="1033008"/>
    <lineage>
        <taxon>Eukaryota</taxon>
        <taxon>Fungi</taxon>
        <taxon>Dikarya</taxon>
        <taxon>Basidiomycota</taxon>
        <taxon>Agaricomycotina</taxon>
        <taxon>Agaricomycetes</taxon>
        <taxon>Agaricomycetidae</taxon>
        <taxon>Agaricales</taxon>
        <taxon>Marasmiineae</taxon>
        <taxon>Mycenaceae</taxon>
        <taxon>Mycena</taxon>
    </lineage>
</organism>
<reference evidence="1" key="1">
    <citation type="submission" date="2023-03" db="EMBL/GenBank/DDBJ databases">
        <title>Massive genome expansion in bonnet fungi (Mycena s.s.) driven by repeated elements and novel gene families across ecological guilds.</title>
        <authorList>
            <consortium name="Lawrence Berkeley National Laboratory"/>
            <person name="Harder C.B."/>
            <person name="Miyauchi S."/>
            <person name="Viragh M."/>
            <person name="Kuo A."/>
            <person name="Thoen E."/>
            <person name="Andreopoulos B."/>
            <person name="Lu D."/>
            <person name="Skrede I."/>
            <person name="Drula E."/>
            <person name="Henrissat B."/>
            <person name="Morin E."/>
            <person name="Kohler A."/>
            <person name="Barry K."/>
            <person name="LaButti K."/>
            <person name="Morin E."/>
            <person name="Salamov A."/>
            <person name="Lipzen A."/>
            <person name="Mereny Z."/>
            <person name="Hegedus B."/>
            <person name="Baldrian P."/>
            <person name="Stursova M."/>
            <person name="Weitz H."/>
            <person name="Taylor A."/>
            <person name="Grigoriev I.V."/>
            <person name="Nagy L.G."/>
            <person name="Martin F."/>
            <person name="Kauserud H."/>
        </authorList>
    </citation>
    <scope>NUCLEOTIDE SEQUENCE</scope>
    <source>
        <strain evidence="1">CBHHK002</strain>
    </source>
</reference>
<gene>
    <name evidence="1" type="ORF">DFH08DRAFT_816437</name>
</gene>
<name>A0AAD6ZKG4_9AGAR</name>
<protein>
    <submittedName>
        <fullName evidence="1">Uncharacterized protein</fullName>
    </submittedName>
</protein>
<dbReference type="EMBL" id="JARIHO010000041">
    <property type="protein sequence ID" value="KAJ7327595.1"/>
    <property type="molecule type" value="Genomic_DNA"/>
</dbReference>
<dbReference type="Proteomes" id="UP001218218">
    <property type="component" value="Unassembled WGS sequence"/>
</dbReference>
<sequence>MSVDSSPCRWIGVFKAPADLSTEEFMSRFAEMGRQLAKVPTLQKHMKWKEVSLANKEFDDEIRELGFPTEDRVALLIGEAEIARDPNLKEIVQRGIKEMGIGEGSMVFTADIASCRYIAVLKALPGISTEEYMQRGAQMWRELAEVPAMRDFVLSGKKWLHHILIIFPSKKPSTLYTFHLREVRLN</sequence>
<accession>A0AAD6ZKG4</accession>